<organism evidence="3 4">
    <name type="scientific">Pseudodesulfovibrio karagichevae</name>
    <dbReference type="NCBI Taxonomy" id="3239305"/>
    <lineage>
        <taxon>Bacteria</taxon>
        <taxon>Pseudomonadati</taxon>
        <taxon>Thermodesulfobacteriota</taxon>
        <taxon>Desulfovibrionia</taxon>
        <taxon>Desulfovibrionales</taxon>
        <taxon>Desulfovibrionaceae</taxon>
    </lineage>
</organism>
<evidence type="ECO:0000313" key="3">
    <source>
        <dbReference type="EMBL" id="MEZ7196935.1"/>
    </source>
</evidence>
<feature type="chain" id="PRO_5045965171" evidence="2">
    <location>
        <begin position="24"/>
        <end position="182"/>
    </location>
</feature>
<feature type="compositionally biased region" description="Low complexity" evidence="1">
    <location>
        <begin position="156"/>
        <end position="168"/>
    </location>
</feature>
<gene>
    <name evidence="3" type="ORF">AB6M95_09260</name>
</gene>
<feature type="signal peptide" evidence="2">
    <location>
        <begin position="1"/>
        <end position="23"/>
    </location>
</feature>
<keyword evidence="2" id="KW-0732">Signal</keyword>
<feature type="region of interest" description="Disordered" evidence="1">
    <location>
        <begin position="154"/>
        <end position="182"/>
    </location>
</feature>
<evidence type="ECO:0000313" key="4">
    <source>
        <dbReference type="Proteomes" id="UP001568698"/>
    </source>
</evidence>
<name>A0ABV4K2R3_9BACT</name>
<proteinExistence type="predicted"/>
<comment type="caution">
    <text evidence="3">The sequence shown here is derived from an EMBL/GenBank/DDBJ whole genome shotgun (WGS) entry which is preliminary data.</text>
</comment>
<sequence>MRRILIALSLALAMTLAVAPADASDYMDMDICLGKQILGRILCKDPQEINYVAKVKDNIYLFSVFYAKQEARFVVGISDSKIRVQGREFLKLTRTIPYEFNKSTKCAVVEYSSSECTRTEPLVCCSEKTEEDVKEQKFWDRPIPDLLEEDLKKALEVAPPDGQPAQGQPQGGQGAPSAPPAQ</sequence>
<evidence type="ECO:0000256" key="1">
    <source>
        <dbReference type="SAM" id="MobiDB-lite"/>
    </source>
</evidence>
<evidence type="ECO:0000256" key="2">
    <source>
        <dbReference type="SAM" id="SignalP"/>
    </source>
</evidence>
<reference evidence="3 4" key="1">
    <citation type="submission" date="2024-08" db="EMBL/GenBank/DDBJ databases">
        <title>Sulfate-reducing bacteria isolated from formation water of the oil field in Kazakhstan and description of Pseudodesulfovibrio sp.</title>
        <authorList>
            <person name="Bidzhieva S.K."/>
            <person name="Tourova T.P."/>
            <person name="Grouzdev D.S."/>
            <person name="Beletsky A.V."/>
            <person name="Sokolova D.S."/>
            <person name="Samigullina S.R."/>
            <person name="Poltaraus A.B."/>
            <person name="Avtukh A.N."/>
            <person name="Tereshina V.M."/>
            <person name="Zhaparov N.S."/>
            <person name="Mardanov A.V."/>
            <person name="Nazina T.N."/>
        </authorList>
    </citation>
    <scope>NUCLEOTIDE SEQUENCE [LARGE SCALE GENOMIC DNA]</scope>
    <source>
        <strain evidence="3 4">9FUS</strain>
    </source>
</reference>
<accession>A0ABV4K2R3</accession>
<dbReference type="Proteomes" id="UP001568698">
    <property type="component" value="Unassembled WGS sequence"/>
</dbReference>
<keyword evidence="4" id="KW-1185">Reference proteome</keyword>
<dbReference type="EMBL" id="JBGLYH010000021">
    <property type="protein sequence ID" value="MEZ7196935.1"/>
    <property type="molecule type" value="Genomic_DNA"/>
</dbReference>
<protein>
    <submittedName>
        <fullName evidence="3">Uncharacterized protein</fullName>
    </submittedName>
</protein>
<dbReference type="RefSeq" id="WP_371386451.1">
    <property type="nucleotide sequence ID" value="NZ_JBGLYH010000021.1"/>
</dbReference>